<dbReference type="SUPFAM" id="SSF57850">
    <property type="entry name" value="RING/U-box"/>
    <property type="match status" value="1"/>
</dbReference>
<accession>M0AA27</accession>
<name>M0AA27_9EURY</name>
<comment type="caution">
    <text evidence="1">The sequence shown here is derived from an EMBL/GenBank/DDBJ whole genome shotgun (WGS) entry which is preliminary data.</text>
</comment>
<evidence type="ECO:0000313" key="2">
    <source>
        <dbReference type="Proteomes" id="UP000011519"/>
    </source>
</evidence>
<keyword evidence="2" id="KW-1185">Reference proteome</keyword>
<dbReference type="PATRIC" id="fig|1227493.4.peg.650"/>
<reference evidence="1 2" key="1">
    <citation type="journal article" date="2014" name="PLoS Genet.">
        <title>Phylogenetically driven sequencing of extremely halophilic archaea reveals strategies for static and dynamic osmo-response.</title>
        <authorList>
            <person name="Becker E.A."/>
            <person name="Seitzer P.M."/>
            <person name="Tritt A."/>
            <person name="Larsen D."/>
            <person name="Krusor M."/>
            <person name="Yao A.I."/>
            <person name="Wu D."/>
            <person name="Madern D."/>
            <person name="Eisen J.A."/>
            <person name="Darling A.E."/>
            <person name="Facciotti M.T."/>
        </authorList>
    </citation>
    <scope>NUCLEOTIDE SEQUENCE [LARGE SCALE GENOMIC DNA]</scope>
    <source>
        <strain evidence="1 2">JCM 10989</strain>
    </source>
</reference>
<sequence length="42" mass="4717">MIHSYGRCQCCGERLYENASGGYRCPNCRTDYADGALESRLP</sequence>
<dbReference type="AlphaFoldDB" id="M0AA27"/>
<gene>
    <name evidence="1" type="ORF">C483_03425</name>
</gene>
<dbReference type="EMBL" id="AOIM01000012">
    <property type="protein sequence ID" value="ELY94183.1"/>
    <property type="molecule type" value="Genomic_DNA"/>
</dbReference>
<organism evidence="1 2">
    <name type="scientific">Natrialba hulunbeirensis JCM 10989</name>
    <dbReference type="NCBI Taxonomy" id="1227493"/>
    <lineage>
        <taxon>Archaea</taxon>
        <taxon>Methanobacteriati</taxon>
        <taxon>Methanobacteriota</taxon>
        <taxon>Stenosarchaea group</taxon>
        <taxon>Halobacteria</taxon>
        <taxon>Halobacteriales</taxon>
        <taxon>Natrialbaceae</taxon>
        <taxon>Natrialba</taxon>
    </lineage>
</organism>
<protein>
    <submittedName>
        <fullName evidence="1">Uncharacterized protein</fullName>
    </submittedName>
</protein>
<proteinExistence type="predicted"/>
<dbReference type="RefSeq" id="WP_006651938.1">
    <property type="nucleotide sequence ID" value="NZ_AOIM01000012.1"/>
</dbReference>
<dbReference type="Proteomes" id="UP000011519">
    <property type="component" value="Unassembled WGS sequence"/>
</dbReference>
<evidence type="ECO:0000313" key="1">
    <source>
        <dbReference type="EMBL" id="ELY94183.1"/>
    </source>
</evidence>